<proteinExistence type="predicted"/>
<reference evidence="2" key="1">
    <citation type="submission" date="2014-09" db="EMBL/GenBank/DDBJ databases">
        <authorList>
            <person name="Magalhaes I.L.F."/>
            <person name="Oliveira U."/>
            <person name="Santos F.R."/>
            <person name="Vidigal T.H.D.A."/>
            <person name="Brescovit A.D."/>
            <person name="Santos A.J."/>
        </authorList>
    </citation>
    <scope>NUCLEOTIDE SEQUENCE</scope>
    <source>
        <tissue evidence="2">Shoot tissue taken approximately 20 cm above the soil surface</tissue>
    </source>
</reference>
<protein>
    <submittedName>
        <fullName evidence="2">Uncharacterized protein</fullName>
    </submittedName>
</protein>
<accession>A0A0A9C1I0</accession>
<evidence type="ECO:0000256" key="1">
    <source>
        <dbReference type="SAM" id="MobiDB-lite"/>
    </source>
</evidence>
<feature type="region of interest" description="Disordered" evidence="1">
    <location>
        <begin position="1"/>
        <end position="35"/>
    </location>
</feature>
<sequence>MTHGWPAAAGSIGPATARSWQETRGEGKGGSSRPK</sequence>
<evidence type="ECO:0000313" key="2">
    <source>
        <dbReference type="EMBL" id="JAD68323.1"/>
    </source>
</evidence>
<reference evidence="2" key="2">
    <citation type="journal article" date="2015" name="Data Brief">
        <title>Shoot transcriptome of the giant reed, Arundo donax.</title>
        <authorList>
            <person name="Barrero R.A."/>
            <person name="Guerrero F.D."/>
            <person name="Moolhuijzen P."/>
            <person name="Goolsby J.A."/>
            <person name="Tidwell J."/>
            <person name="Bellgard S.E."/>
            <person name="Bellgard M.I."/>
        </authorList>
    </citation>
    <scope>NUCLEOTIDE SEQUENCE</scope>
    <source>
        <tissue evidence="2">Shoot tissue taken approximately 20 cm above the soil surface</tissue>
    </source>
</reference>
<name>A0A0A9C1I0_ARUDO</name>
<dbReference type="AlphaFoldDB" id="A0A0A9C1I0"/>
<dbReference type="EMBL" id="GBRH01229572">
    <property type="protein sequence ID" value="JAD68323.1"/>
    <property type="molecule type" value="Transcribed_RNA"/>
</dbReference>
<organism evidence="2">
    <name type="scientific">Arundo donax</name>
    <name type="common">Giant reed</name>
    <name type="synonym">Donax arundinaceus</name>
    <dbReference type="NCBI Taxonomy" id="35708"/>
    <lineage>
        <taxon>Eukaryota</taxon>
        <taxon>Viridiplantae</taxon>
        <taxon>Streptophyta</taxon>
        <taxon>Embryophyta</taxon>
        <taxon>Tracheophyta</taxon>
        <taxon>Spermatophyta</taxon>
        <taxon>Magnoliopsida</taxon>
        <taxon>Liliopsida</taxon>
        <taxon>Poales</taxon>
        <taxon>Poaceae</taxon>
        <taxon>PACMAD clade</taxon>
        <taxon>Arundinoideae</taxon>
        <taxon>Arundineae</taxon>
        <taxon>Arundo</taxon>
    </lineage>
</organism>